<proteinExistence type="predicted"/>
<dbReference type="STRING" id="38488.A0A4Y8CCD9"/>
<feature type="region of interest" description="Disordered" evidence="1">
    <location>
        <begin position="79"/>
        <end position="131"/>
    </location>
</feature>
<dbReference type="Gene3D" id="3.40.50.1580">
    <property type="entry name" value="Nucleoside phosphorylase domain"/>
    <property type="match status" value="1"/>
</dbReference>
<dbReference type="AlphaFoldDB" id="A0A4Y8CCD9"/>
<evidence type="ECO:0000256" key="1">
    <source>
        <dbReference type="SAM" id="MobiDB-lite"/>
    </source>
</evidence>
<feature type="compositionally biased region" description="Polar residues" evidence="1">
    <location>
        <begin position="105"/>
        <end position="116"/>
    </location>
</feature>
<dbReference type="GO" id="GO:0003824">
    <property type="term" value="F:catalytic activity"/>
    <property type="evidence" value="ECO:0007669"/>
    <property type="project" value="InterPro"/>
</dbReference>
<name>A0A4Y8CCD9_9HELO</name>
<dbReference type="EMBL" id="PHWZ01001342">
    <property type="protein sequence ID" value="TEY24922.1"/>
    <property type="molecule type" value="Genomic_DNA"/>
</dbReference>
<dbReference type="InterPro" id="IPR035994">
    <property type="entry name" value="Nucleoside_phosphorylase_sf"/>
</dbReference>
<organism evidence="2 3">
    <name type="scientific">Botryotinia calthae</name>
    <dbReference type="NCBI Taxonomy" id="38488"/>
    <lineage>
        <taxon>Eukaryota</taxon>
        <taxon>Fungi</taxon>
        <taxon>Dikarya</taxon>
        <taxon>Ascomycota</taxon>
        <taxon>Pezizomycotina</taxon>
        <taxon>Leotiomycetes</taxon>
        <taxon>Helotiales</taxon>
        <taxon>Sclerotiniaceae</taxon>
        <taxon>Botryotinia</taxon>
    </lineage>
</organism>
<dbReference type="OrthoDB" id="1577640at2759"/>
<comment type="caution">
    <text evidence="2">The sequence shown here is derived from an EMBL/GenBank/DDBJ whole genome shotgun (WGS) entry which is preliminary data.</text>
</comment>
<dbReference type="SUPFAM" id="SSF53167">
    <property type="entry name" value="Purine and uridine phosphorylases"/>
    <property type="match status" value="1"/>
</dbReference>
<dbReference type="PANTHER" id="PTHR46082">
    <property type="entry name" value="ATP/GTP-BINDING PROTEIN-RELATED"/>
    <property type="match status" value="1"/>
</dbReference>
<dbReference type="GO" id="GO:0009116">
    <property type="term" value="P:nucleoside metabolic process"/>
    <property type="evidence" value="ECO:0007669"/>
    <property type="project" value="InterPro"/>
</dbReference>
<protein>
    <submittedName>
        <fullName evidence="2">Uncharacterized protein</fullName>
    </submittedName>
</protein>
<dbReference type="Proteomes" id="UP000297299">
    <property type="component" value="Unassembled WGS sequence"/>
</dbReference>
<dbReference type="InterPro" id="IPR053137">
    <property type="entry name" value="NLR-like"/>
</dbReference>
<evidence type="ECO:0000313" key="3">
    <source>
        <dbReference type="Proteomes" id="UP000297299"/>
    </source>
</evidence>
<reference evidence="2 3" key="1">
    <citation type="submission" date="2017-11" db="EMBL/GenBank/DDBJ databases">
        <title>Comparative genomics of Botrytis spp.</title>
        <authorList>
            <person name="Valero-Jimenez C.A."/>
            <person name="Tapia P."/>
            <person name="Veloso J."/>
            <person name="Silva-Moreno E."/>
            <person name="Staats M."/>
            <person name="Valdes J.H."/>
            <person name="Van Kan J.A.L."/>
        </authorList>
    </citation>
    <scope>NUCLEOTIDE SEQUENCE [LARGE SCALE GENOMIC DNA]</scope>
    <source>
        <strain evidence="2 3">MUCL2830</strain>
    </source>
</reference>
<gene>
    <name evidence="2" type="ORF">BOTCAL_1346g00020</name>
</gene>
<sequence>MKNAQKHDILAKKKDIICFEIKAAKLMDSFLYLVIRGISDYTDSHKNWKWQPYTAAVATACAKKLLILIPPQFVKELEPMSSNQTLNQEKSRGEYGRGSGSGSGNQVNNFSGQFSTNGGKQFNGGQFNSGG</sequence>
<feature type="compositionally biased region" description="Low complexity" evidence="1">
    <location>
        <begin position="117"/>
        <end position="131"/>
    </location>
</feature>
<keyword evidence="3" id="KW-1185">Reference proteome</keyword>
<accession>A0A4Y8CCD9</accession>
<evidence type="ECO:0000313" key="2">
    <source>
        <dbReference type="EMBL" id="TEY24922.1"/>
    </source>
</evidence>
<dbReference type="PANTHER" id="PTHR46082:SF11">
    <property type="entry name" value="AAA+ ATPASE DOMAIN-CONTAINING PROTEIN-RELATED"/>
    <property type="match status" value="1"/>
</dbReference>